<dbReference type="InterPro" id="IPR036390">
    <property type="entry name" value="WH_DNA-bd_sf"/>
</dbReference>
<evidence type="ECO:0000259" key="4">
    <source>
        <dbReference type="Pfam" id="PF00891"/>
    </source>
</evidence>
<dbReference type="InterPro" id="IPR012967">
    <property type="entry name" value="COMT_dimerisation"/>
</dbReference>
<dbReference type="SUPFAM" id="SSF53335">
    <property type="entry name" value="S-adenosyl-L-methionine-dependent methyltransferases"/>
    <property type="match status" value="1"/>
</dbReference>
<keyword evidence="1 6" id="KW-0489">Methyltransferase</keyword>
<keyword evidence="7" id="KW-1185">Reference proteome</keyword>
<dbReference type="GO" id="GO:0008168">
    <property type="term" value="F:methyltransferase activity"/>
    <property type="evidence" value="ECO:0007669"/>
    <property type="project" value="UniProtKB-KW"/>
</dbReference>
<dbReference type="PANTHER" id="PTHR43712:SF2">
    <property type="entry name" value="O-METHYLTRANSFERASE CICE"/>
    <property type="match status" value="1"/>
</dbReference>
<dbReference type="InterPro" id="IPR001077">
    <property type="entry name" value="COMT_C"/>
</dbReference>
<sequence length="352" mass="38627">MPTPTSPTERVAFGLNAAPGPVLDYVGALGLRAVFVAVRVGIFQALDHGPRTAEDLAAKLDLDPRGTETLLDALESIGYARSRAGAYEPTAMAARWMPKFSAGVDFYEWMAADGWSDLPARLRGEAGDPGSRTWVAGDSADENFAGMVSNARFAADEVVRRISFAKPPRRLLDIGGGHGVFAARFVEKHSEMRATVLDTEDVLKRSVAVQAEEGVADRVELRTGDFWTDDWGTGYDAVLLFNLLNAYPLERKLALLDRARAALAPGGQLVILDQMRRSVRSGAARAVVELTNLRLFDPGTGGTYTLPELREWLAHRRMEKVRNHRLFSVPWTALVAARRPLDPTPDHEEAHR</sequence>
<dbReference type="PANTHER" id="PTHR43712">
    <property type="entry name" value="PUTATIVE (AFU_ORTHOLOGUE AFUA_4G14580)-RELATED"/>
    <property type="match status" value="1"/>
</dbReference>
<dbReference type="EMBL" id="BAAANY010000038">
    <property type="protein sequence ID" value="GAA1714267.1"/>
    <property type="molecule type" value="Genomic_DNA"/>
</dbReference>
<evidence type="ECO:0000256" key="3">
    <source>
        <dbReference type="ARBA" id="ARBA00022691"/>
    </source>
</evidence>
<evidence type="ECO:0000256" key="1">
    <source>
        <dbReference type="ARBA" id="ARBA00022603"/>
    </source>
</evidence>
<dbReference type="Proteomes" id="UP001500618">
    <property type="component" value="Unassembled WGS sequence"/>
</dbReference>
<evidence type="ECO:0000256" key="2">
    <source>
        <dbReference type="ARBA" id="ARBA00022679"/>
    </source>
</evidence>
<reference evidence="7" key="1">
    <citation type="journal article" date="2019" name="Int. J. Syst. Evol. Microbiol.">
        <title>The Global Catalogue of Microorganisms (GCM) 10K type strain sequencing project: providing services to taxonomists for standard genome sequencing and annotation.</title>
        <authorList>
            <consortium name="The Broad Institute Genomics Platform"/>
            <consortium name="The Broad Institute Genome Sequencing Center for Infectious Disease"/>
            <person name="Wu L."/>
            <person name="Ma J."/>
        </authorList>
    </citation>
    <scope>NUCLEOTIDE SEQUENCE [LARGE SCALE GENOMIC DNA]</scope>
    <source>
        <strain evidence="7">JCM 14718</strain>
    </source>
</reference>
<dbReference type="InterPro" id="IPR029063">
    <property type="entry name" value="SAM-dependent_MTases_sf"/>
</dbReference>
<keyword evidence="3" id="KW-0949">S-adenosyl-L-methionine</keyword>
<dbReference type="Gene3D" id="3.40.50.150">
    <property type="entry name" value="Vaccinia Virus protein VP39"/>
    <property type="match status" value="1"/>
</dbReference>
<gene>
    <name evidence="6" type="ORF">GCM10009765_74120</name>
</gene>
<dbReference type="Pfam" id="PF08100">
    <property type="entry name" value="Dimerisation"/>
    <property type="match status" value="1"/>
</dbReference>
<organism evidence="6 7">
    <name type="scientific">Fodinicola feengrottensis</name>
    <dbReference type="NCBI Taxonomy" id="435914"/>
    <lineage>
        <taxon>Bacteria</taxon>
        <taxon>Bacillati</taxon>
        <taxon>Actinomycetota</taxon>
        <taxon>Actinomycetes</taxon>
        <taxon>Mycobacteriales</taxon>
        <taxon>Fodinicola</taxon>
    </lineage>
</organism>
<dbReference type="RefSeq" id="WP_344314761.1">
    <property type="nucleotide sequence ID" value="NZ_BAAANY010000038.1"/>
</dbReference>
<dbReference type="SUPFAM" id="SSF46785">
    <property type="entry name" value="Winged helix' DNA-binding domain"/>
    <property type="match status" value="1"/>
</dbReference>
<accession>A0ABP4V125</accession>
<dbReference type="Gene3D" id="1.10.10.10">
    <property type="entry name" value="Winged helix-like DNA-binding domain superfamily/Winged helix DNA-binding domain"/>
    <property type="match status" value="1"/>
</dbReference>
<comment type="caution">
    <text evidence="6">The sequence shown here is derived from an EMBL/GenBank/DDBJ whole genome shotgun (WGS) entry which is preliminary data.</text>
</comment>
<evidence type="ECO:0000313" key="6">
    <source>
        <dbReference type="EMBL" id="GAA1714267.1"/>
    </source>
</evidence>
<proteinExistence type="predicted"/>
<dbReference type="PROSITE" id="PS51683">
    <property type="entry name" value="SAM_OMT_II"/>
    <property type="match status" value="1"/>
</dbReference>
<dbReference type="CDD" id="cd02440">
    <property type="entry name" value="AdoMet_MTases"/>
    <property type="match status" value="1"/>
</dbReference>
<name>A0ABP4V125_9ACTN</name>
<keyword evidence="2" id="KW-0808">Transferase</keyword>
<evidence type="ECO:0000259" key="5">
    <source>
        <dbReference type="Pfam" id="PF08100"/>
    </source>
</evidence>
<protein>
    <submittedName>
        <fullName evidence="6">Methyltransferase</fullName>
    </submittedName>
</protein>
<feature type="domain" description="O-methyltransferase C-terminal" evidence="4">
    <location>
        <begin position="145"/>
        <end position="286"/>
    </location>
</feature>
<dbReference type="GO" id="GO:0032259">
    <property type="term" value="P:methylation"/>
    <property type="evidence" value="ECO:0007669"/>
    <property type="project" value="UniProtKB-KW"/>
</dbReference>
<dbReference type="InterPro" id="IPR036388">
    <property type="entry name" value="WH-like_DNA-bd_sf"/>
</dbReference>
<dbReference type="InterPro" id="IPR016461">
    <property type="entry name" value="COMT-like"/>
</dbReference>
<evidence type="ECO:0000313" key="7">
    <source>
        <dbReference type="Proteomes" id="UP001500618"/>
    </source>
</evidence>
<dbReference type="Pfam" id="PF00891">
    <property type="entry name" value="Methyltransf_2"/>
    <property type="match status" value="1"/>
</dbReference>
<feature type="domain" description="O-methyltransferase dimerisation" evidence="5">
    <location>
        <begin position="33"/>
        <end position="97"/>
    </location>
</feature>